<gene>
    <name evidence="1" type="ORF">JDW22_04320</name>
</gene>
<protein>
    <submittedName>
        <fullName evidence="1">DUF2750 domain-containing protein</fullName>
    </submittedName>
</protein>
<organism evidence="1 2">
    <name type="scientific">Kingella bonacorsii</name>
    <dbReference type="NCBI Taxonomy" id="2796361"/>
    <lineage>
        <taxon>Bacteria</taxon>
        <taxon>Pseudomonadati</taxon>
        <taxon>Pseudomonadota</taxon>
        <taxon>Betaproteobacteria</taxon>
        <taxon>Neisseriales</taxon>
        <taxon>Neisseriaceae</taxon>
        <taxon>Kingella</taxon>
    </lineage>
</organism>
<dbReference type="RefSeq" id="WP_003794247.1">
    <property type="nucleotide sequence ID" value="NZ_JAEHNZ010000001.1"/>
</dbReference>
<comment type="caution">
    <text evidence="1">The sequence shown here is derived from an EMBL/GenBank/DDBJ whole genome shotgun (WGS) entry which is preliminary data.</text>
</comment>
<dbReference type="EMBL" id="JAEHNZ010000001">
    <property type="protein sequence ID" value="MBK0395826.1"/>
    <property type="molecule type" value="Genomic_DNA"/>
</dbReference>
<reference evidence="1 2" key="1">
    <citation type="journal article" date="2021" name="Pathogens">
        <title>Isolation and Characterization of Kingella bonacorsii sp. nov., A Novel Kingella Species Detected in a Stable Periodontitis Subject.</title>
        <authorList>
            <person name="Antezack A."/>
            <person name="Boxberger M."/>
            <person name="Rolland C."/>
            <person name="Monnet-Corti V."/>
            <person name="La Scola B."/>
        </authorList>
    </citation>
    <scope>NUCLEOTIDE SEQUENCE [LARGE SCALE GENOMIC DNA]</scope>
    <source>
        <strain evidence="1 2">Marseille-Q4569</strain>
    </source>
</reference>
<dbReference type="GeneID" id="84906984"/>
<sequence length="164" mass="19380">MSPKFPPDETENDPRYKAFVQQVVQYRTVYTLQDSEDYFAECPSEVYDDNLGEPEAVYCFWDNLEDTQSCQHDEWQDYEIVEIPLVDFMEDILIGMDEDAHLVGVAFDEELYGTEVEPVELLRDLLNEIRVQNQSHEYENYGKLRHYCDLWEQEIAAQNAPIIH</sequence>
<evidence type="ECO:0000313" key="2">
    <source>
        <dbReference type="Proteomes" id="UP000614058"/>
    </source>
</evidence>
<evidence type="ECO:0000313" key="1">
    <source>
        <dbReference type="EMBL" id="MBK0395826.1"/>
    </source>
</evidence>
<dbReference type="Proteomes" id="UP000614058">
    <property type="component" value="Unassembled WGS sequence"/>
</dbReference>
<accession>A0ABS1BRE0</accession>
<proteinExistence type="predicted"/>
<keyword evidence="2" id="KW-1185">Reference proteome</keyword>
<dbReference type="InterPro" id="IPR021284">
    <property type="entry name" value="DUF2750"/>
</dbReference>
<name>A0ABS1BRE0_9NEIS</name>
<dbReference type="Pfam" id="PF11042">
    <property type="entry name" value="DUF2750"/>
    <property type="match status" value="1"/>
</dbReference>